<dbReference type="SUPFAM" id="SSF52047">
    <property type="entry name" value="RNI-like"/>
    <property type="match status" value="1"/>
</dbReference>
<feature type="region of interest" description="Disordered" evidence="1">
    <location>
        <begin position="1"/>
        <end position="69"/>
    </location>
</feature>
<dbReference type="PANTHER" id="PTHR24114:SF2">
    <property type="entry name" value="F-BOX DOMAIN-CONTAINING PROTEIN-RELATED"/>
    <property type="match status" value="1"/>
</dbReference>
<dbReference type="Gene3D" id="3.80.10.10">
    <property type="entry name" value="Ribonuclease Inhibitor"/>
    <property type="match status" value="3"/>
</dbReference>
<dbReference type="EMBL" id="CAJNOQ010002582">
    <property type="protein sequence ID" value="CAF0966890.1"/>
    <property type="molecule type" value="Genomic_DNA"/>
</dbReference>
<dbReference type="Proteomes" id="UP000681722">
    <property type="component" value="Unassembled WGS sequence"/>
</dbReference>
<dbReference type="OrthoDB" id="120976at2759"/>
<keyword evidence="6" id="KW-1185">Reference proteome</keyword>
<evidence type="ECO:0000313" key="4">
    <source>
        <dbReference type="EMBL" id="CAF3672224.1"/>
    </source>
</evidence>
<evidence type="ECO:0000313" key="5">
    <source>
        <dbReference type="EMBL" id="CAF3740384.1"/>
    </source>
</evidence>
<dbReference type="InterPro" id="IPR001611">
    <property type="entry name" value="Leu-rich_rpt"/>
</dbReference>
<dbReference type="EMBL" id="CAJOBC010002582">
    <property type="protein sequence ID" value="CAF3740384.1"/>
    <property type="molecule type" value="Genomic_DNA"/>
</dbReference>
<organism evidence="3 6">
    <name type="scientific">Didymodactylos carnosus</name>
    <dbReference type="NCBI Taxonomy" id="1234261"/>
    <lineage>
        <taxon>Eukaryota</taxon>
        <taxon>Metazoa</taxon>
        <taxon>Spiralia</taxon>
        <taxon>Gnathifera</taxon>
        <taxon>Rotifera</taxon>
        <taxon>Eurotatoria</taxon>
        <taxon>Bdelloidea</taxon>
        <taxon>Philodinida</taxon>
        <taxon>Philodinidae</taxon>
        <taxon>Didymodactylos</taxon>
    </lineage>
</organism>
<dbReference type="Proteomes" id="UP000677228">
    <property type="component" value="Unassembled WGS sequence"/>
</dbReference>
<reference evidence="3" key="1">
    <citation type="submission" date="2021-02" db="EMBL/GenBank/DDBJ databases">
        <authorList>
            <person name="Nowell W R."/>
        </authorList>
    </citation>
    <scope>NUCLEOTIDE SEQUENCE</scope>
</reference>
<dbReference type="Pfam" id="PF13516">
    <property type="entry name" value="LRR_6"/>
    <property type="match status" value="3"/>
</dbReference>
<dbReference type="Proteomes" id="UP000682733">
    <property type="component" value="Unassembled WGS sequence"/>
</dbReference>
<evidence type="ECO:0000313" key="2">
    <source>
        <dbReference type="EMBL" id="CAF0889784.1"/>
    </source>
</evidence>
<dbReference type="Proteomes" id="UP000663829">
    <property type="component" value="Unassembled WGS sequence"/>
</dbReference>
<dbReference type="InterPro" id="IPR032675">
    <property type="entry name" value="LRR_dom_sf"/>
</dbReference>
<feature type="compositionally biased region" description="Polar residues" evidence="1">
    <location>
        <begin position="54"/>
        <end position="68"/>
    </location>
</feature>
<gene>
    <name evidence="3" type="ORF">GPM918_LOCUS12026</name>
    <name evidence="2" type="ORF">OVA965_LOCUS9064</name>
    <name evidence="5" type="ORF">SRO942_LOCUS12027</name>
    <name evidence="4" type="ORF">TMI583_LOCUS9060</name>
</gene>
<dbReference type="SMART" id="SM00368">
    <property type="entry name" value="LRR_RI"/>
    <property type="match status" value="7"/>
</dbReference>
<feature type="compositionally biased region" description="Acidic residues" evidence="1">
    <location>
        <begin position="13"/>
        <end position="36"/>
    </location>
</feature>
<evidence type="ECO:0000313" key="6">
    <source>
        <dbReference type="Proteomes" id="UP000663829"/>
    </source>
</evidence>
<sequence>MNPTIPEGGLNDIVEDPSEVGDEGYIDDEEFDETLPVDENNATALSDSKEQQHTRPPTTRSLMSSGRSFTKDYRRIRRNRPLITGLKKDPAIEAIREGRQSVVENAYTRLSRNATTAGQSGRPSQQLRMSVVDIKPSQGTNDLLNNILNRRQSVDSSKVISSIQKPLLTLQQQDMFMDDNFNNASIDSSDKSGIQIYEETCKRLNVVSCSRIIQSLTTSSLNLSNYGLGNRGCQALAVALIRNTTITSLNLAGNNIGSKGMSYLYQILTENTFIEDYDLSYNNLGTKGIRKLASSMLECVHLKSLNIAGNGLHASDIIILLDELEDHPNLKNLNLSQNDIDEMGGKYVAKWLSDNNVLLNLDLSWCSIRLEGAEAIANAIGDNNKLISLNLSYNSFNNDSIAIIANSLKRNVTLQQLNLKGNRLTAKYDLNIRDDPKLILKMELYELILAAATNQALKILRLGRNHIDGKCLIYMLDNLSKLDNITLDELDLTELTINKTQSDIQLLFKAHSKFRCLVGPVKKSEQQMAKEQLNLLKQYCDKEKISFQELFIGSAPAENVTITYEQFREGIKKTQIPLIPLEIEELIQFLDKDDTSQIELR</sequence>
<comment type="caution">
    <text evidence="3">The sequence shown here is derived from an EMBL/GenBank/DDBJ whole genome shotgun (WGS) entry which is preliminary data.</text>
</comment>
<proteinExistence type="predicted"/>
<dbReference type="PANTHER" id="PTHR24114">
    <property type="entry name" value="LEUCINE RICH REPEAT FAMILY PROTEIN"/>
    <property type="match status" value="1"/>
</dbReference>
<evidence type="ECO:0000256" key="1">
    <source>
        <dbReference type="SAM" id="MobiDB-lite"/>
    </source>
</evidence>
<dbReference type="AlphaFoldDB" id="A0A814EAT2"/>
<name>A0A814EAT2_9BILA</name>
<protein>
    <submittedName>
        <fullName evidence="3">Uncharacterized protein</fullName>
    </submittedName>
</protein>
<dbReference type="InterPro" id="IPR052394">
    <property type="entry name" value="LRR-containing"/>
</dbReference>
<dbReference type="EMBL" id="CAJNOK010003153">
    <property type="protein sequence ID" value="CAF0889784.1"/>
    <property type="molecule type" value="Genomic_DNA"/>
</dbReference>
<dbReference type="EMBL" id="CAJOBA010003154">
    <property type="protein sequence ID" value="CAF3672224.1"/>
    <property type="molecule type" value="Genomic_DNA"/>
</dbReference>
<accession>A0A814EAT2</accession>
<evidence type="ECO:0000313" key="3">
    <source>
        <dbReference type="EMBL" id="CAF0966890.1"/>
    </source>
</evidence>